<dbReference type="Gene3D" id="3.40.390.70">
    <property type="match status" value="1"/>
</dbReference>
<name>A0A0P7BZZ7_9BACT</name>
<comment type="caution">
    <text evidence="2">The sequence shown here is derived from an EMBL/GenBank/DDBJ whole genome shotgun (WGS) entry which is preliminary data.</text>
</comment>
<dbReference type="PATRIC" id="fig|1605367.3.peg.2396"/>
<evidence type="ECO:0000259" key="1">
    <source>
        <dbReference type="Pfam" id="PF10005"/>
    </source>
</evidence>
<gene>
    <name evidence="2" type="ORF">AFM12_05205</name>
</gene>
<evidence type="ECO:0000313" key="3">
    <source>
        <dbReference type="Proteomes" id="UP000050454"/>
    </source>
</evidence>
<keyword evidence="3" id="KW-1185">Reference proteome</keyword>
<dbReference type="InterPro" id="IPR011201">
    <property type="entry name" value="Zinc-ribbon_6_bact"/>
</dbReference>
<dbReference type="OrthoDB" id="256753at2"/>
<dbReference type="Pfam" id="PF10005">
    <property type="entry name" value="Zn_ribbon_DZR_6"/>
    <property type="match status" value="1"/>
</dbReference>
<dbReference type="EMBL" id="LGTQ01000005">
    <property type="protein sequence ID" value="KPM49962.1"/>
    <property type="molecule type" value="Genomic_DNA"/>
</dbReference>
<reference evidence="2 3" key="1">
    <citation type="submission" date="2015-07" db="EMBL/GenBank/DDBJ databases">
        <title>The draft genome sequence of Leadbetterella sp. JN14-9.</title>
        <authorList>
            <person name="Liu Y."/>
            <person name="Du J."/>
            <person name="Shao Z."/>
        </authorList>
    </citation>
    <scope>NUCLEOTIDE SEQUENCE [LARGE SCALE GENOMIC DNA]</scope>
    <source>
        <strain evidence="2 3">JN14-9</strain>
    </source>
</reference>
<feature type="domain" description="Zinc-ribbon" evidence="1">
    <location>
        <begin position="4"/>
        <end position="90"/>
    </location>
</feature>
<dbReference type="AlphaFoldDB" id="A0A0P7BZZ7"/>
<dbReference type="STRING" id="1605367.AFM12_05205"/>
<proteinExistence type="predicted"/>
<dbReference type="Pfam" id="PF15887">
    <property type="entry name" value="Peptidase_Mx"/>
    <property type="match status" value="1"/>
</dbReference>
<protein>
    <recommendedName>
        <fullName evidence="1">Zinc-ribbon domain-containing protein</fullName>
    </recommendedName>
</protein>
<organism evidence="2 3">
    <name type="scientific">Jiulongibacter sediminis</name>
    <dbReference type="NCBI Taxonomy" id="1605367"/>
    <lineage>
        <taxon>Bacteria</taxon>
        <taxon>Pseudomonadati</taxon>
        <taxon>Bacteroidota</taxon>
        <taxon>Cytophagia</taxon>
        <taxon>Cytophagales</taxon>
        <taxon>Leadbetterellaceae</taxon>
        <taxon>Jiulongibacter</taxon>
    </lineage>
</organism>
<dbReference type="PIRSF" id="PIRSF012641">
    <property type="entry name" value="UCP012641"/>
    <property type="match status" value="1"/>
</dbReference>
<accession>A0A0P7BZZ7</accession>
<dbReference type="RefSeq" id="WP_055144624.1">
    <property type="nucleotide sequence ID" value="NZ_JXSZ01000005.1"/>
</dbReference>
<dbReference type="Proteomes" id="UP000050454">
    <property type="component" value="Unassembled WGS sequence"/>
</dbReference>
<evidence type="ECO:0000313" key="2">
    <source>
        <dbReference type="EMBL" id="KPM49962.1"/>
    </source>
</evidence>
<dbReference type="InterPro" id="IPR031321">
    <property type="entry name" value="UCP012641"/>
</dbReference>
<sequence length="351" mass="40767">MRIFQCNHCYQPVFFENSYCGGCGHLLGYVDSVNEMFALSSYDSSWSINGTQYTYCKNVEHGVCNWLVPEYKSSSYCTACNLNRTIPDLRIDENKELWAKLEQAKHRLIYSLQRLGLPVISKNNDLSGFCFDFLSSAVPDKNGNKPMTGHKSGEITIVLSEADSIQREQIRLSLEEPYRSLAGHFRHEIGHYYWPRLVLSDEHHLQRFRELFGDEKVDYSQSLKTYYQTGGLKNWQNSFISQYATAHPWEDWAETWAHYLHIINAMDTAYHFGLKGDPHLANTEHMEIQSVDPYTNVSFQKIIEETVPLFFAINSLNRSMGIPDIYPFVISEPVKRKLEFIHEILLGHRIR</sequence>